<reference evidence="1 2" key="1">
    <citation type="journal article" date="2019" name="Int. J. Syst. Evol. Microbiol.">
        <title>The Global Catalogue of Microorganisms (GCM) 10K type strain sequencing project: providing services to taxonomists for standard genome sequencing and annotation.</title>
        <authorList>
            <consortium name="The Broad Institute Genomics Platform"/>
            <consortium name="The Broad Institute Genome Sequencing Center for Infectious Disease"/>
            <person name="Wu L."/>
            <person name="Ma J."/>
        </authorList>
    </citation>
    <scope>NUCLEOTIDE SEQUENCE [LARGE SCALE GENOMIC DNA]</scope>
    <source>
        <strain evidence="1 2">JCM 13378</strain>
    </source>
</reference>
<protein>
    <submittedName>
        <fullName evidence="1">Uncharacterized protein</fullName>
    </submittedName>
</protein>
<accession>A0ABN0X7L9</accession>
<keyword evidence="2" id="KW-1185">Reference proteome</keyword>
<comment type="caution">
    <text evidence="1">The sequence shown here is derived from an EMBL/GenBank/DDBJ whole genome shotgun (WGS) entry which is preliminary data.</text>
</comment>
<name>A0ABN0X7L9_9ALTE</name>
<dbReference type="EMBL" id="BAAAEI010000011">
    <property type="protein sequence ID" value="GAA0357177.1"/>
    <property type="molecule type" value="Genomic_DNA"/>
</dbReference>
<sequence length="78" mass="9139">MPVTNLKRGDTAVWYRWFTKPFWLNPESVAYTHRMGDQNKKKVMLGRYTFVKKLNGLWASNLALGRDFDLFTEDASHA</sequence>
<evidence type="ECO:0000313" key="1">
    <source>
        <dbReference type="EMBL" id="GAA0357177.1"/>
    </source>
</evidence>
<dbReference type="Proteomes" id="UP001501757">
    <property type="component" value="Unassembled WGS sequence"/>
</dbReference>
<organism evidence="1 2">
    <name type="scientific">Bowmanella denitrificans</name>
    <dbReference type="NCBI Taxonomy" id="366582"/>
    <lineage>
        <taxon>Bacteria</taxon>
        <taxon>Pseudomonadati</taxon>
        <taxon>Pseudomonadota</taxon>
        <taxon>Gammaproteobacteria</taxon>
        <taxon>Alteromonadales</taxon>
        <taxon>Alteromonadaceae</taxon>
        <taxon>Bowmanella</taxon>
    </lineage>
</organism>
<proteinExistence type="predicted"/>
<evidence type="ECO:0000313" key="2">
    <source>
        <dbReference type="Proteomes" id="UP001501757"/>
    </source>
</evidence>
<gene>
    <name evidence="1" type="ORF">GCM10009092_21780</name>
</gene>